<evidence type="ECO:0000256" key="1">
    <source>
        <dbReference type="SAM" id="MobiDB-lite"/>
    </source>
</evidence>
<organism evidence="2 3">
    <name type="scientific">Streptomyces regalis</name>
    <dbReference type="NCBI Taxonomy" id="68262"/>
    <lineage>
        <taxon>Bacteria</taxon>
        <taxon>Bacillati</taxon>
        <taxon>Actinomycetota</taxon>
        <taxon>Actinomycetes</taxon>
        <taxon>Kitasatosporales</taxon>
        <taxon>Streptomycetaceae</taxon>
        <taxon>Streptomyces</taxon>
    </lineage>
</organism>
<evidence type="ECO:0008006" key="4">
    <source>
        <dbReference type="Google" id="ProtNLM"/>
    </source>
</evidence>
<feature type="region of interest" description="Disordered" evidence="1">
    <location>
        <begin position="168"/>
        <end position="204"/>
    </location>
</feature>
<feature type="compositionally biased region" description="Polar residues" evidence="1">
    <location>
        <begin position="168"/>
        <end position="181"/>
    </location>
</feature>
<dbReference type="InterPro" id="IPR036388">
    <property type="entry name" value="WH-like_DNA-bd_sf"/>
</dbReference>
<reference evidence="3" key="1">
    <citation type="submission" date="2015-10" db="EMBL/GenBank/DDBJ databases">
        <authorList>
            <person name="Ju K.-S."/>
            <person name="Doroghazi J.R."/>
            <person name="Metcalf W.W."/>
        </authorList>
    </citation>
    <scope>NUCLEOTIDE SEQUENCE [LARGE SCALE GENOMIC DNA]</scope>
    <source>
        <strain evidence="3">NRRL 3151</strain>
    </source>
</reference>
<dbReference type="AlphaFoldDB" id="A0A0X3UY16"/>
<dbReference type="OrthoDB" id="4248306at2"/>
<proteinExistence type="predicted"/>
<comment type="caution">
    <text evidence="2">The sequence shown here is derived from an EMBL/GenBank/DDBJ whole genome shotgun (WGS) entry which is preliminary data.</text>
</comment>
<accession>A0A0X3UY16</accession>
<keyword evidence="3" id="KW-1185">Reference proteome</keyword>
<feature type="region of interest" description="Disordered" evidence="1">
    <location>
        <begin position="68"/>
        <end position="114"/>
    </location>
</feature>
<gene>
    <name evidence="2" type="ORF">ADL12_18110</name>
</gene>
<dbReference type="EMBL" id="LLZG01000123">
    <property type="protein sequence ID" value="KUL37411.1"/>
    <property type="molecule type" value="Genomic_DNA"/>
</dbReference>
<dbReference type="Proteomes" id="UP000053923">
    <property type="component" value="Unassembled WGS sequence"/>
</dbReference>
<dbReference type="Gene3D" id="1.10.10.10">
    <property type="entry name" value="Winged helix-like DNA-binding domain superfamily/Winged helix DNA-binding domain"/>
    <property type="match status" value="1"/>
</dbReference>
<evidence type="ECO:0000313" key="2">
    <source>
        <dbReference type="EMBL" id="KUL37411.1"/>
    </source>
</evidence>
<name>A0A0X3UY16_9ACTN</name>
<sequence>MPENTAPATELTSQYVNQVASDLERNVKEQERITAEVTALQQQLAALQHDHTVLVNMQQALGVAATAPEPVRADSATVPSPRQKATAKSRRQAKAPATEKPAAKKQTGKKAVAKTVQPTLVELVRRHLTEQSEPRSAAEIATALSQAHPDRGVKTTVVRTTVENLVARNQAQRTKQGSSVFYTAPNPPEPTAAPKVETQPETGE</sequence>
<protein>
    <recommendedName>
        <fullName evidence="4">Regulatory protein</fullName>
    </recommendedName>
</protein>
<dbReference type="RefSeq" id="WP_062703703.1">
    <property type="nucleotide sequence ID" value="NZ_LLZG01000123.1"/>
</dbReference>
<evidence type="ECO:0000313" key="3">
    <source>
        <dbReference type="Proteomes" id="UP000053923"/>
    </source>
</evidence>